<dbReference type="GO" id="GO:0046872">
    <property type="term" value="F:metal ion binding"/>
    <property type="evidence" value="ECO:0007669"/>
    <property type="project" value="UniProtKB-KW"/>
</dbReference>
<dbReference type="Proteomes" id="UP000320811">
    <property type="component" value="Unassembled WGS sequence"/>
</dbReference>
<protein>
    <submittedName>
        <fullName evidence="7">Thiosulfate dehydrogenase</fullName>
    </submittedName>
</protein>
<accession>A0A561P411</accession>
<dbReference type="Pfam" id="PF21342">
    <property type="entry name" value="SoxA-TsdA_cyt-c"/>
    <property type="match status" value="1"/>
</dbReference>
<dbReference type="PANTHER" id="PTHR35008">
    <property type="entry name" value="BLL4482 PROTEIN-RELATED"/>
    <property type="match status" value="1"/>
</dbReference>
<proteinExistence type="predicted"/>
<feature type="chain" id="PRO_5022121405" evidence="5">
    <location>
        <begin position="19"/>
        <end position="330"/>
    </location>
</feature>
<evidence type="ECO:0000313" key="7">
    <source>
        <dbReference type="EMBL" id="TWF32849.1"/>
    </source>
</evidence>
<keyword evidence="3 4" id="KW-0408">Iron</keyword>
<dbReference type="OrthoDB" id="9779283at2"/>
<gene>
    <name evidence="7" type="ORF">FHW36_113104</name>
</gene>
<dbReference type="Pfam" id="PF00034">
    <property type="entry name" value="Cytochrom_C"/>
    <property type="match status" value="1"/>
</dbReference>
<dbReference type="AlphaFoldDB" id="A0A561P411"/>
<dbReference type="SUPFAM" id="SSF46626">
    <property type="entry name" value="Cytochrome c"/>
    <property type="match status" value="2"/>
</dbReference>
<evidence type="ECO:0000256" key="4">
    <source>
        <dbReference type="PROSITE-ProRule" id="PRU00433"/>
    </source>
</evidence>
<dbReference type="PANTHER" id="PTHR35008:SF9">
    <property type="entry name" value="CYTOCHROME C DOMAIN-CONTAINING PROTEIN"/>
    <property type="match status" value="1"/>
</dbReference>
<feature type="signal peptide" evidence="5">
    <location>
        <begin position="1"/>
        <end position="18"/>
    </location>
</feature>
<keyword evidence="8" id="KW-1185">Reference proteome</keyword>
<comment type="caution">
    <text evidence="7">The sequence shown here is derived from an EMBL/GenBank/DDBJ whole genome shotgun (WGS) entry which is preliminary data.</text>
</comment>
<dbReference type="PROSITE" id="PS51257">
    <property type="entry name" value="PROKAR_LIPOPROTEIN"/>
    <property type="match status" value="1"/>
</dbReference>
<feature type="domain" description="Cytochrome c" evidence="6">
    <location>
        <begin position="182"/>
        <end position="273"/>
    </location>
</feature>
<evidence type="ECO:0000256" key="1">
    <source>
        <dbReference type="ARBA" id="ARBA00022617"/>
    </source>
</evidence>
<evidence type="ECO:0000256" key="3">
    <source>
        <dbReference type="ARBA" id="ARBA00023004"/>
    </source>
</evidence>
<dbReference type="GO" id="GO:0009055">
    <property type="term" value="F:electron transfer activity"/>
    <property type="evidence" value="ECO:0007669"/>
    <property type="project" value="InterPro"/>
</dbReference>
<evidence type="ECO:0000259" key="6">
    <source>
        <dbReference type="PROSITE" id="PS51007"/>
    </source>
</evidence>
<dbReference type="Gene3D" id="1.10.760.10">
    <property type="entry name" value="Cytochrome c-like domain"/>
    <property type="match status" value="2"/>
</dbReference>
<dbReference type="EMBL" id="VIWO01000013">
    <property type="protein sequence ID" value="TWF32849.1"/>
    <property type="molecule type" value="Genomic_DNA"/>
</dbReference>
<dbReference type="RefSeq" id="WP_145674666.1">
    <property type="nucleotide sequence ID" value="NZ_VIWO01000013.1"/>
</dbReference>
<keyword evidence="2 4" id="KW-0479">Metal-binding</keyword>
<reference evidence="7 8" key="1">
    <citation type="submission" date="2019-06" db="EMBL/GenBank/DDBJ databases">
        <title>Sorghum-associated microbial communities from plants grown in Nebraska, USA.</title>
        <authorList>
            <person name="Schachtman D."/>
        </authorList>
    </citation>
    <scope>NUCLEOTIDE SEQUENCE [LARGE SCALE GENOMIC DNA]</scope>
    <source>
        <strain evidence="7 8">1209</strain>
    </source>
</reference>
<dbReference type="InterPro" id="IPR051459">
    <property type="entry name" value="Cytochrome_c-type_DH"/>
</dbReference>
<dbReference type="GO" id="GO:0020037">
    <property type="term" value="F:heme binding"/>
    <property type="evidence" value="ECO:0007669"/>
    <property type="project" value="InterPro"/>
</dbReference>
<dbReference type="PROSITE" id="PS51007">
    <property type="entry name" value="CYTC"/>
    <property type="match status" value="1"/>
</dbReference>
<organism evidence="7 8">
    <name type="scientific">Chitinophaga polysaccharea</name>
    <dbReference type="NCBI Taxonomy" id="1293035"/>
    <lineage>
        <taxon>Bacteria</taxon>
        <taxon>Pseudomonadati</taxon>
        <taxon>Bacteroidota</taxon>
        <taxon>Chitinophagia</taxon>
        <taxon>Chitinophagales</taxon>
        <taxon>Chitinophagaceae</taxon>
        <taxon>Chitinophaga</taxon>
    </lineage>
</organism>
<keyword evidence="5" id="KW-0732">Signal</keyword>
<evidence type="ECO:0000256" key="5">
    <source>
        <dbReference type="SAM" id="SignalP"/>
    </source>
</evidence>
<dbReference type="InterPro" id="IPR009056">
    <property type="entry name" value="Cyt_c-like_dom"/>
</dbReference>
<dbReference type="InterPro" id="IPR036909">
    <property type="entry name" value="Cyt_c-like_dom_sf"/>
</dbReference>
<name>A0A561P411_9BACT</name>
<sequence>MRNLIVMSLIAVGGYAMIASCGSSAESKKTTLAIADAEKYYSADTSLIPHDQFGEAVRYGRELMVNTARYIGPDGSAGKYAGNKLNCTNCHQDAGTKAFSFNLMASHENYPQYRGREGKVLTLAERVNNCLTRPHNGKPLPLDSKEMVAFLAYLKWINSFVPKGTHFKGAKNLAVSFPATAASPEHGQVLYQANCSRCHGANGEGQWNADKSTYVYPPLWGNSSYQPGSSMHRIIKQAEWLKNNMPFDKAMPGKPFLSDADALDIAAFVNNDAIHPRPNPKSFDYPHIAEKAIDYDHGPFADTFSVAQHKFGPYTPIIDYWNAKGVKPVY</sequence>
<evidence type="ECO:0000313" key="8">
    <source>
        <dbReference type="Proteomes" id="UP000320811"/>
    </source>
</evidence>
<evidence type="ECO:0000256" key="2">
    <source>
        <dbReference type="ARBA" id="ARBA00022723"/>
    </source>
</evidence>
<keyword evidence="1 4" id="KW-0349">Heme</keyword>